<protein>
    <submittedName>
        <fullName evidence="10">Lipopolysaccharide biosynthesis protein</fullName>
    </submittedName>
</protein>
<evidence type="ECO:0000313" key="11">
    <source>
        <dbReference type="Proteomes" id="UP000006804"/>
    </source>
</evidence>
<dbReference type="KEGG" id="tta:Theth_1617"/>
<name>F7YVL0_9THEM</name>
<dbReference type="HOGENOM" id="CLU_456992_0_0_0"/>
<evidence type="ECO:0000313" key="10">
    <source>
        <dbReference type="EMBL" id="AEH51668.1"/>
    </source>
</evidence>
<evidence type="ECO:0000256" key="5">
    <source>
        <dbReference type="ARBA" id="ARBA00023136"/>
    </source>
</evidence>
<evidence type="ECO:0000256" key="7">
    <source>
        <dbReference type="SAM" id="Phobius"/>
    </source>
</evidence>
<evidence type="ECO:0000259" key="9">
    <source>
        <dbReference type="Pfam" id="PF13807"/>
    </source>
</evidence>
<evidence type="ECO:0000256" key="3">
    <source>
        <dbReference type="ARBA" id="ARBA00022692"/>
    </source>
</evidence>
<feature type="domain" description="Tyrosine-protein kinase G-rich" evidence="9">
    <location>
        <begin position="377"/>
        <end position="457"/>
    </location>
</feature>
<proteinExistence type="predicted"/>
<dbReference type="InterPro" id="IPR050445">
    <property type="entry name" value="Bact_polysacc_biosynth/exp"/>
</dbReference>
<dbReference type="eggNOG" id="COG3206">
    <property type="taxonomic scope" value="Bacteria"/>
</dbReference>
<feature type="coiled-coil region" evidence="6">
    <location>
        <begin position="229"/>
        <end position="401"/>
    </location>
</feature>
<keyword evidence="6" id="KW-0175">Coiled coil</keyword>
<keyword evidence="4 7" id="KW-1133">Transmembrane helix</keyword>
<evidence type="ECO:0000256" key="2">
    <source>
        <dbReference type="ARBA" id="ARBA00022475"/>
    </source>
</evidence>
<dbReference type="AlphaFoldDB" id="F7YVL0"/>
<sequence precursor="true">MNQEYIDEISLSEIFKILWKRKKTVISIFLLVFFATLVYLLVFYKPKYEAYATIRIPAPSRSSISLPSELGALVGLPETGSSTADQIALLKSRRVLEPTIKESGLYEYYLNRIEKEEDKKRFTPDLLVSSVLKEMKIEMLEKSSNVMKISFAHESPELAHTFLSKLVKNFIRTVEELTKDQNVATKEYIETVLPTIERELTQLELQLSSFVKETSYNPSEEAKMLVNTYFNLEQRIAEVQTSIEAAKATINFTNQKLKEMNVKINLPENISSPVIDQLKSQLASAQVELQVLKEKYSENSYEVKMQEARVRELESKLKEEITKTLSARVTTGNPLYDSMLQRLINATAELETLRINYNALLTRKQNLEQRLSQLPDFEQRLARLRLEYQIKQATYAMLKQKLAEVNLTLAGYSTFVPVVVDEPRIPVKPAGLGKKIILALAGVAGLFLGIVAGLLRDISDKYIRDELDLRNYTVPILDASKPSELAILVGKNIAAGKKKLILASLNDYDVDILAKRIPTLLNGKIKVVDEDTTVSFDTSQPVLIKVPNFLDSAVEVEKLSGSVVYLVLEKGKVTKESLRKFVELTNELCEISAIILV</sequence>
<accession>F7YVL0</accession>
<feature type="transmembrane region" description="Helical" evidence="7">
    <location>
        <begin position="436"/>
        <end position="455"/>
    </location>
</feature>
<reference evidence="10 11" key="1">
    <citation type="submission" date="2010-11" db="EMBL/GenBank/DDBJ databases">
        <title>The complete genome of Thermotoga thermarum DSM 5069.</title>
        <authorList>
            <consortium name="US DOE Joint Genome Institute (JGI-PGF)"/>
            <person name="Lucas S."/>
            <person name="Copeland A."/>
            <person name="Lapidus A."/>
            <person name="Bruce D."/>
            <person name="Goodwin L."/>
            <person name="Pitluck S."/>
            <person name="Kyrpides N."/>
            <person name="Mavromatis K."/>
            <person name="Ivanova N."/>
            <person name="Zeytun A."/>
            <person name="Brettin T."/>
            <person name="Detter J.C."/>
            <person name="Tapia R."/>
            <person name="Han C."/>
            <person name="Land M."/>
            <person name="Hauser L."/>
            <person name="Markowitz V."/>
            <person name="Cheng J.-F."/>
            <person name="Hugenholtz P."/>
            <person name="Woyke T."/>
            <person name="Wu D."/>
            <person name="Spring S."/>
            <person name="Schroeder M."/>
            <person name="Brambilla E."/>
            <person name="Klenk H.-P."/>
            <person name="Eisen J.A."/>
        </authorList>
    </citation>
    <scope>NUCLEOTIDE SEQUENCE [LARGE SCALE GENOMIC DNA]</scope>
    <source>
        <strain evidence="10 11">DSM 5069</strain>
    </source>
</reference>
<dbReference type="OrthoDB" id="9794577at2"/>
<dbReference type="EMBL" id="CP002351">
    <property type="protein sequence ID" value="AEH51668.1"/>
    <property type="molecule type" value="Genomic_DNA"/>
</dbReference>
<dbReference type="Proteomes" id="UP000006804">
    <property type="component" value="Chromosome"/>
</dbReference>
<dbReference type="Pfam" id="PF13807">
    <property type="entry name" value="GNVR"/>
    <property type="match status" value="1"/>
</dbReference>
<dbReference type="InterPro" id="IPR003856">
    <property type="entry name" value="LPS_length_determ_N"/>
</dbReference>
<evidence type="ECO:0000259" key="8">
    <source>
        <dbReference type="Pfam" id="PF02706"/>
    </source>
</evidence>
<organism evidence="10 11">
    <name type="scientific">Pseudothermotoga thermarum DSM 5069</name>
    <dbReference type="NCBI Taxonomy" id="688269"/>
    <lineage>
        <taxon>Bacteria</taxon>
        <taxon>Thermotogati</taxon>
        <taxon>Thermotogota</taxon>
        <taxon>Thermotogae</taxon>
        <taxon>Thermotogales</taxon>
        <taxon>Thermotogaceae</taxon>
        <taxon>Pseudothermotoga</taxon>
    </lineage>
</organism>
<evidence type="ECO:0000256" key="1">
    <source>
        <dbReference type="ARBA" id="ARBA00004651"/>
    </source>
</evidence>
<evidence type="ECO:0000256" key="6">
    <source>
        <dbReference type="SAM" id="Coils"/>
    </source>
</evidence>
<feature type="transmembrane region" description="Helical" evidence="7">
    <location>
        <begin position="25"/>
        <end position="44"/>
    </location>
</feature>
<keyword evidence="2" id="KW-1003">Cell membrane</keyword>
<keyword evidence="5 7" id="KW-0472">Membrane</keyword>
<comment type="subcellular location">
    <subcellularLocation>
        <location evidence="1">Cell membrane</location>
        <topology evidence="1">Multi-pass membrane protein</topology>
    </subcellularLocation>
</comment>
<feature type="domain" description="Polysaccharide chain length determinant N-terminal" evidence="8">
    <location>
        <begin position="7"/>
        <end position="102"/>
    </location>
</feature>
<keyword evidence="3 7" id="KW-0812">Transmembrane</keyword>
<dbReference type="Pfam" id="PF02706">
    <property type="entry name" value="Wzz"/>
    <property type="match status" value="1"/>
</dbReference>
<evidence type="ECO:0000256" key="4">
    <source>
        <dbReference type="ARBA" id="ARBA00022989"/>
    </source>
</evidence>
<keyword evidence="11" id="KW-1185">Reference proteome</keyword>
<dbReference type="GO" id="GO:0005886">
    <property type="term" value="C:plasma membrane"/>
    <property type="evidence" value="ECO:0007669"/>
    <property type="project" value="UniProtKB-SubCell"/>
</dbReference>
<dbReference type="PANTHER" id="PTHR32309">
    <property type="entry name" value="TYROSINE-PROTEIN KINASE"/>
    <property type="match status" value="1"/>
</dbReference>
<dbReference type="GO" id="GO:0004713">
    <property type="term" value="F:protein tyrosine kinase activity"/>
    <property type="evidence" value="ECO:0007669"/>
    <property type="project" value="TreeGrafter"/>
</dbReference>
<dbReference type="PANTHER" id="PTHR32309:SF13">
    <property type="entry name" value="FERRIC ENTEROBACTIN TRANSPORT PROTEIN FEPE"/>
    <property type="match status" value="1"/>
</dbReference>
<dbReference type="STRING" id="688269.Theth_1617"/>
<dbReference type="RefSeq" id="WP_013932880.1">
    <property type="nucleotide sequence ID" value="NC_015707.1"/>
</dbReference>
<dbReference type="PATRIC" id="fig|688269.3.peg.1667"/>
<gene>
    <name evidence="10" type="ORF">Theth_1617</name>
</gene>
<dbReference type="InterPro" id="IPR032807">
    <property type="entry name" value="GNVR"/>
</dbReference>